<comment type="caution">
    <text evidence="6">The sequence shown here is derived from an EMBL/GenBank/DDBJ whole genome shotgun (WGS) entry which is preliminary data.</text>
</comment>
<dbReference type="InterPro" id="IPR008972">
    <property type="entry name" value="Cupredoxin"/>
</dbReference>
<proteinExistence type="predicted"/>
<dbReference type="GO" id="GO:0005507">
    <property type="term" value="F:copper ion binding"/>
    <property type="evidence" value="ECO:0007669"/>
    <property type="project" value="InterPro"/>
</dbReference>
<dbReference type="OrthoDB" id="345021at2"/>
<dbReference type="PROSITE" id="PS00080">
    <property type="entry name" value="MULTICOPPER_OXIDASE2"/>
    <property type="match status" value="1"/>
</dbReference>
<evidence type="ECO:0000313" key="6">
    <source>
        <dbReference type="EMBL" id="TQF07825.1"/>
    </source>
</evidence>
<evidence type="ECO:0000259" key="3">
    <source>
        <dbReference type="Pfam" id="PF00394"/>
    </source>
</evidence>
<dbReference type="Pfam" id="PF00394">
    <property type="entry name" value="Cu-oxidase"/>
    <property type="match status" value="1"/>
</dbReference>
<keyword evidence="7" id="KW-1185">Reference proteome</keyword>
<reference evidence="6 7" key="1">
    <citation type="submission" date="2019-06" db="EMBL/GenBank/DDBJ databases">
        <title>Description of Kitasatospora acidophila sp. nov. isolated from pine grove soil, and reclassification of Streptomyces novaecaesareae to Kitasatospora novaeceasareae comb. nov.</title>
        <authorList>
            <person name="Kim M.J."/>
        </authorList>
    </citation>
    <scope>NUCLEOTIDE SEQUENCE [LARGE SCALE GENOMIC DNA]</scope>
    <source>
        <strain evidence="6 7">MMS16-CNU292</strain>
    </source>
</reference>
<dbReference type="CDD" id="cd13900">
    <property type="entry name" value="CuRO_3_Tth-MCO_like"/>
    <property type="match status" value="1"/>
</dbReference>
<feature type="domain" description="Plastocyanin-like" evidence="5">
    <location>
        <begin position="39"/>
        <end position="132"/>
    </location>
</feature>
<evidence type="ECO:0000259" key="4">
    <source>
        <dbReference type="Pfam" id="PF07731"/>
    </source>
</evidence>
<dbReference type="InterPro" id="IPR001117">
    <property type="entry name" value="Cu-oxidase_2nd"/>
</dbReference>
<accession>A0A540WFM6</accession>
<feature type="domain" description="Plastocyanin-like" evidence="3">
    <location>
        <begin position="204"/>
        <end position="315"/>
    </location>
</feature>
<evidence type="ECO:0000313" key="7">
    <source>
        <dbReference type="Proteomes" id="UP000319103"/>
    </source>
</evidence>
<dbReference type="InterPro" id="IPR045087">
    <property type="entry name" value="Cu-oxidase_fam"/>
</dbReference>
<evidence type="ECO:0000259" key="5">
    <source>
        <dbReference type="Pfam" id="PF07732"/>
    </source>
</evidence>
<dbReference type="Pfam" id="PF07732">
    <property type="entry name" value="Cu-oxidase_3"/>
    <property type="match status" value="1"/>
</dbReference>
<evidence type="ECO:0000256" key="2">
    <source>
        <dbReference type="ARBA" id="ARBA00023002"/>
    </source>
</evidence>
<dbReference type="EMBL" id="VIGB01000003">
    <property type="protein sequence ID" value="TQF07825.1"/>
    <property type="molecule type" value="Genomic_DNA"/>
</dbReference>
<feature type="domain" description="Plastocyanin-like" evidence="4">
    <location>
        <begin position="346"/>
        <end position="465"/>
    </location>
</feature>
<dbReference type="InterPro" id="IPR002355">
    <property type="entry name" value="Cu_oxidase_Cu_BS"/>
</dbReference>
<dbReference type="InterPro" id="IPR011706">
    <property type="entry name" value="Cu-oxidase_C"/>
</dbReference>
<gene>
    <name evidence="6" type="ORF">E6W39_37590</name>
</gene>
<organism evidence="6 7">
    <name type="scientific">Kitasatospora acidiphila</name>
    <dbReference type="NCBI Taxonomy" id="2567942"/>
    <lineage>
        <taxon>Bacteria</taxon>
        <taxon>Bacillati</taxon>
        <taxon>Actinomycetota</taxon>
        <taxon>Actinomycetes</taxon>
        <taxon>Kitasatosporales</taxon>
        <taxon>Streptomycetaceae</taxon>
        <taxon>Kitasatospora</taxon>
    </lineage>
</organism>
<dbReference type="Proteomes" id="UP000319103">
    <property type="component" value="Unassembled WGS sequence"/>
</dbReference>
<dbReference type="PANTHER" id="PTHR11709:SF518">
    <property type="entry name" value="MULTICOPPER OXIDASE"/>
    <property type="match status" value="1"/>
</dbReference>
<keyword evidence="2" id="KW-0560">Oxidoreductase</keyword>
<dbReference type="AlphaFoldDB" id="A0A540WFM6"/>
<evidence type="ECO:0000256" key="1">
    <source>
        <dbReference type="ARBA" id="ARBA00022723"/>
    </source>
</evidence>
<dbReference type="Gene3D" id="2.60.40.420">
    <property type="entry name" value="Cupredoxins - blue copper proteins"/>
    <property type="match status" value="3"/>
</dbReference>
<dbReference type="CDD" id="cd13853">
    <property type="entry name" value="CuRO_1_Tth-MCO_like"/>
    <property type="match status" value="1"/>
</dbReference>
<name>A0A540WFM6_9ACTN</name>
<dbReference type="GO" id="GO:0016491">
    <property type="term" value="F:oxidoreductase activity"/>
    <property type="evidence" value="ECO:0007669"/>
    <property type="project" value="UniProtKB-KW"/>
</dbReference>
<dbReference type="Pfam" id="PF07731">
    <property type="entry name" value="Cu-oxidase_2"/>
    <property type="match status" value="1"/>
</dbReference>
<keyword evidence="1" id="KW-0479">Metal-binding</keyword>
<dbReference type="SUPFAM" id="SSF49503">
    <property type="entry name" value="Cupredoxins"/>
    <property type="match status" value="3"/>
</dbReference>
<protein>
    <submittedName>
        <fullName evidence="6">Multicopper oxidase family protein</fullName>
    </submittedName>
</protein>
<dbReference type="InterPro" id="IPR011707">
    <property type="entry name" value="Cu-oxidase-like_N"/>
</dbReference>
<sequence>MHPGLPFHDPADADTGNQQNVTITLGASQASFQVGGKKVYGDTYSGTFTAPTIRARPGSTVTIKLVNHLPVATNLHFHGLHVSPTGQSDDPFLCVAPGATTTYQLAIPANHPQGTFWYHSHAMGTSCSSPGSYDMSGMTGSMTGDVEDQIFAGLSGALIIGDDRTLLPKDLRNITTRTLVLKDAQIDATGHIPQNTGGNSINSNNPTVRLVNGQLRPVLSMKPNETQLWRLVNAGADIFYQLQLDGYSFTVIGEDGTPVALTTTPNTLLLPPGKRYDVLVTANGTPGTATLRTTAYSNGPQGDQYPDTTLATLKVAGTPVKRLPAFAGSMPTAPADLRSAPIAQNRDLQLSENSDGTQFYINGKQFSSDASVFATPAKLGTVEEWTITNTAGEDHPFHLHTTAFQVMSINGDPKRYIHDQDIVVVPHAVNGVPGRVVIRIPFSDYTGAWMFHCHIAAHEDNGMMSFINVVR</sequence>
<dbReference type="PANTHER" id="PTHR11709">
    <property type="entry name" value="MULTI-COPPER OXIDASE"/>
    <property type="match status" value="1"/>
</dbReference>